<dbReference type="InterPro" id="IPR001077">
    <property type="entry name" value="COMT_C"/>
</dbReference>
<dbReference type="Gene3D" id="3.40.50.150">
    <property type="entry name" value="Vaccinia Virus protein VP39"/>
    <property type="match status" value="1"/>
</dbReference>
<evidence type="ECO:0008006" key="9">
    <source>
        <dbReference type="Google" id="ProtNLM"/>
    </source>
</evidence>
<accession>A0ABR2S3U9</accession>
<feature type="domain" description="O-methyltransferase C-terminal" evidence="4">
    <location>
        <begin position="370"/>
        <end position="584"/>
    </location>
</feature>
<dbReference type="SUPFAM" id="SSF53335">
    <property type="entry name" value="S-adenosyl-L-methionine-dependent methyltransferases"/>
    <property type="match status" value="1"/>
</dbReference>
<sequence length="602" mass="68067">MVELVDVNLDGDGKTDGADLNCLDTDEKSRSSSVAAADNYKILNVYMIDNCRDFSGWPMPFQSNSSWSLLEVREEPPDETRQRELADDLRAQVVNELLKRREETEWFIEGDFDAYVKEIQQPYVWGGEPELLMASHVLKTPISVYMIHRSSGNLINIAKYGEEYQKDKENPINVLFHGMEMAVENGGSLIWFERWRFKGSTLLIFSLPQLARKKQGLMWEKLSVGGKHRNGMQNRKTLSLAKMDKANLDELLEAQAHVWNHMFSFIRSMSLKCAIELGIPDIIHNHGKPVTLTELVAALPTVNPTKACNIYRLMRVLVHSGFFARQKLGDGVREDGYVLTDACRLLLNDNPLSVTPFIKFVLDPVFTGPWHLLGAWFQNDDRSSFETAHGKTFWDYFRHVPQLNNLFSEVMSNDSRLAGSVLIDKCRGVFEGLNSLVDVGGGTGTLGKAIAEAFPHLDCTVLDLPHVVAGLQDSGNLRYVGGDMFEDVPAADAVLLKWILHNWNDDECLKILKRCKEAISNGEEKRGKVILIDMVLMENENVNDTVSNSVETQLFFDMVMMVKTSGRQRQEEEWANLFVAAGFSDYKITPIFGVRSLIEVYP</sequence>
<dbReference type="EMBL" id="JBBPBN010000017">
    <property type="protein sequence ID" value="KAK9019629.1"/>
    <property type="molecule type" value="Genomic_DNA"/>
</dbReference>
<evidence type="ECO:0000256" key="1">
    <source>
        <dbReference type="ARBA" id="ARBA00022603"/>
    </source>
</evidence>
<organism evidence="7 8">
    <name type="scientific">Hibiscus sabdariffa</name>
    <name type="common">roselle</name>
    <dbReference type="NCBI Taxonomy" id="183260"/>
    <lineage>
        <taxon>Eukaryota</taxon>
        <taxon>Viridiplantae</taxon>
        <taxon>Streptophyta</taxon>
        <taxon>Embryophyta</taxon>
        <taxon>Tracheophyta</taxon>
        <taxon>Spermatophyta</taxon>
        <taxon>Magnoliopsida</taxon>
        <taxon>eudicotyledons</taxon>
        <taxon>Gunneridae</taxon>
        <taxon>Pentapetalae</taxon>
        <taxon>rosids</taxon>
        <taxon>malvids</taxon>
        <taxon>Malvales</taxon>
        <taxon>Malvaceae</taxon>
        <taxon>Malvoideae</taxon>
        <taxon>Hibiscus</taxon>
    </lineage>
</organism>
<dbReference type="Proteomes" id="UP001396334">
    <property type="component" value="Unassembled WGS sequence"/>
</dbReference>
<evidence type="ECO:0000259" key="5">
    <source>
        <dbReference type="Pfam" id="PF02338"/>
    </source>
</evidence>
<feature type="domain" description="O-methyltransferase dimerisation" evidence="6">
    <location>
        <begin position="259"/>
        <end position="348"/>
    </location>
</feature>
<evidence type="ECO:0000256" key="2">
    <source>
        <dbReference type="ARBA" id="ARBA00022679"/>
    </source>
</evidence>
<dbReference type="InterPro" id="IPR029063">
    <property type="entry name" value="SAM-dependent_MTases_sf"/>
</dbReference>
<keyword evidence="1" id="KW-0489">Methyltransferase</keyword>
<dbReference type="Pfam" id="PF00891">
    <property type="entry name" value="Methyltransf_2"/>
    <property type="match status" value="1"/>
</dbReference>
<feature type="domain" description="OTU" evidence="5">
    <location>
        <begin position="81"/>
        <end position="169"/>
    </location>
</feature>
<evidence type="ECO:0000259" key="6">
    <source>
        <dbReference type="Pfam" id="PF08100"/>
    </source>
</evidence>
<evidence type="ECO:0000313" key="7">
    <source>
        <dbReference type="EMBL" id="KAK9019629.1"/>
    </source>
</evidence>
<dbReference type="PROSITE" id="PS51683">
    <property type="entry name" value="SAM_OMT_II"/>
    <property type="match status" value="1"/>
</dbReference>
<proteinExistence type="predicted"/>
<dbReference type="SUPFAM" id="SSF54001">
    <property type="entry name" value="Cysteine proteinases"/>
    <property type="match status" value="1"/>
</dbReference>
<dbReference type="InterPro" id="IPR036390">
    <property type="entry name" value="WH_DNA-bd_sf"/>
</dbReference>
<reference evidence="7 8" key="1">
    <citation type="journal article" date="2024" name="G3 (Bethesda)">
        <title>Genome assembly of Hibiscus sabdariffa L. provides insights into metabolisms of medicinal natural products.</title>
        <authorList>
            <person name="Kim T."/>
        </authorList>
    </citation>
    <scope>NUCLEOTIDE SEQUENCE [LARGE SCALE GENOMIC DNA]</scope>
    <source>
        <strain evidence="7">TK-2024</strain>
        <tissue evidence="7">Old leaves</tissue>
    </source>
</reference>
<evidence type="ECO:0000259" key="4">
    <source>
        <dbReference type="Pfam" id="PF00891"/>
    </source>
</evidence>
<dbReference type="InterPro" id="IPR016461">
    <property type="entry name" value="COMT-like"/>
</dbReference>
<dbReference type="PANTHER" id="PTHR11746">
    <property type="entry name" value="O-METHYLTRANSFERASE"/>
    <property type="match status" value="1"/>
</dbReference>
<dbReference type="InterPro" id="IPR003323">
    <property type="entry name" value="OTU_dom"/>
</dbReference>
<keyword evidence="8" id="KW-1185">Reference proteome</keyword>
<dbReference type="Pfam" id="PF08100">
    <property type="entry name" value="Dimerisation"/>
    <property type="match status" value="1"/>
</dbReference>
<evidence type="ECO:0000313" key="8">
    <source>
        <dbReference type="Proteomes" id="UP001396334"/>
    </source>
</evidence>
<dbReference type="InterPro" id="IPR036388">
    <property type="entry name" value="WH-like_DNA-bd_sf"/>
</dbReference>
<gene>
    <name evidence="7" type="ORF">V6N11_054144</name>
</gene>
<keyword evidence="2" id="KW-0808">Transferase</keyword>
<dbReference type="Gene3D" id="1.10.10.10">
    <property type="entry name" value="Winged helix-like DNA-binding domain superfamily/Winged helix DNA-binding domain"/>
    <property type="match status" value="1"/>
</dbReference>
<comment type="caution">
    <text evidence="7">The sequence shown here is derived from an EMBL/GenBank/DDBJ whole genome shotgun (WGS) entry which is preliminary data.</text>
</comment>
<dbReference type="InterPro" id="IPR038765">
    <property type="entry name" value="Papain-like_cys_pep_sf"/>
</dbReference>
<dbReference type="Pfam" id="PF02338">
    <property type="entry name" value="OTU"/>
    <property type="match status" value="1"/>
</dbReference>
<name>A0ABR2S3U9_9ROSI</name>
<dbReference type="SUPFAM" id="SSF46785">
    <property type="entry name" value="Winged helix' DNA-binding domain"/>
    <property type="match status" value="1"/>
</dbReference>
<dbReference type="InterPro" id="IPR012967">
    <property type="entry name" value="COMT_dimerisation"/>
</dbReference>
<dbReference type="Gene3D" id="3.90.70.80">
    <property type="match status" value="1"/>
</dbReference>
<evidence type="ECO:0000256" key="3">
    <source>
        <dbReference type="ARBA" id="ARBA00022691"/>
    </source>
</evidence>
<protein>
    <recommendedName>
        <fullName evidence="9">Trans-resveratrol di-O-methyltransferase</fullName>
    </recommendedName>
</protein>
<keyword evidence="3" id="KW-0949">S-adenosyl-L-methionine</keyword>